<organism evidence="2 3">
    <name type="scientific">Phytohabitans aurantiacus</name>
    <dbReference type="NCBI Taxonomy" id="3016789"/>
    <lineage>
        <taxon>Bacteria</taxon>
        <taxon>Bacillati</taxon>
        <taxon>Actinomycetota</taxon>
        <taxon>Actinomycetes</taxon>
        <taxon>Micromonosporales</taxon>
        <taxon>Micromonosporaceae</taxon>
    </lineage>
</organism>
<evidence type="ECO:0008006" key="4">
    <source>
        <dbReference type="Google" id="ProtNLM"/>
    </source>
</evidence>
<protein>
    <recommendedName>
        <fullName evidence="4">PH domain-containing protein</fullName>
    </recommendedName>
</protein>
<name>A0ABQ5QZ74_9ACTN</name>
<dbReference type="EMBL" id="BSDI01000028">
    <property type="protein sequence ID" value="GLH99858.1"/>
    <property type="molecule type" value="Genomic_DNA"/>
</dbReference>
<comment type="caution">
    <text evidence="2">The sequence shown here is derived from an EMBL/GenBank/DDBJ whole genome shotgun (WGS) entry which is preliminary data.</text>
</comment>
<keyword evidence="1" id="KW-0812">Transmembrane</keyword>
<accession>A0ABQ5QZ74</accession>
<gene>
    <name evidence="2" type="ORF">Pa4123_51350</name>
</gene>
<sequence>MNLLRKASAYEAAMWNSLFRWVLRRPPSYPPGTQTFSYMGVVKPILIAFIVLSAVEVPIFDLIVSRLVPWSPARWIVLGLGVYGLIWMLGLFAMLRLRPHEMGEAGIRIRNGIGLDVTIPWTDIAAVHGRYRSLPSSKGVQIEHDDDGPIVNLGTGGQTSIDIILRRPSPLDLPKGPSEPTTRVRLYADDKDGFVAAARARLSALAPP</sequence>
<keyword evidence="1" id="KW-1133">Transmembrane helix</keyword>
<evidence type="ECO:0000313" key="2">
    <source>
        <dbReference type="EMBL" id="GLH99858.1"/>
    </source>
</evidence>
<feature type="transmembrane region" description="Helical" evidence="1">
    <location>
        <begin position="35"/>
        <end position="55"/>
    </location>
</feature>
<keyword evidence="3" id="KW-1185">Reference proteome</keyword>
<proteinExistence type="predicted"/>
<keyword evidence="1" id="KW-0472">Membrane</keyword>
<evidence type="ECO:0000256" key="1">
    <source>
        <dbReference type="SAM" id="Phobius"/>
    </source>
</evidence>
<dbReference type="Proteomes" id="UP001144280">
    <property type="component" value="Unassembled WGS sequence"/>
</dbReference>
<reference evidence="2" key="1">
    <citation type="submission" date="2022-12" db="EMBL/GenBank/DDBJ databases">
        <title>New Phytohabitans aurantiacus sp. RD004123 nov., an actinomycete isolated from soil.</title>
        <authorList>
            <person name="Triningsih D.W."/>
            <person name="Harunari E."/>
            <person name="Igarashi Y."/>
        </authorList>
    </citation>
    <scope>NUCLEOTIDE SEQUENCE</scope>
    <source>
        <strain evidence="2">RD004123</strain>
    </source>
</reference>
<feature type="transmembrane region" description="Helical" evidence="1">
    <location>
        <begin position="75"/>
        <end position="95"/>
    </location>
</feature>
<dbReference type="RefSeq" id="WP_281899802.1">
    <property type="nucleotide sequence ID" value="NZ_BSDI01000028.1"/>
</dbReference>
<evidence type="ECO:0000313" key="3">
    <source>
        <dbReference type="Proteomes" id="UP001144280"/>
    </source>
</evidence>